<dbReference type="AlphaFoldDB" id="A0A238D2D1"/>
<dbReference type="EMBL" id="FLMQ01000055">
    <property type="protein sequence ID" value="SBP87437.1"/>
    <property type="molecule type" value="Genomic_DNA"/>
</dbReference>
<gene>
    <name evidence="1" type="ORF">THIARS_60150</name>
</gene>
<organism evidence="1 2">
    <name type="scientific">Thiomonas delicata</name>
    <name type="common">Thiomonas cuprina</name>
    <dbReference type="NCBI Taxonomy" id="364030"/>
    <lineage>
        <taxon>Bacteria</taxon>
        <taxon>Pseudomonadati</taxon>
        <taxon>Pseudomonadota</taxon>
        <taxon>Betaproteobacteria</taxon>
        <taxon>Burkholderiales</taxon>
        <taxon>Thiomonas</taxon>
    </lineage>
</organism>
<name>A0A238D2D1_THIDL</name>
<sequence length="39" mass="4408">MSTDADRFTRIFNPYSVNIEYEACQATPAQTLYIASTFA</sequence>
<reference evidence="1 2" key="1">
    <citation type="submission" date="2016-06" db="EMBL/GenBank/DDBJ databases">
        <authorList>
            <person name="Kjaerup R.B."/>
            <person name="Dalgaard T.S."/>
            <person name="Juul-Madsen H.R."/>
        </authorList>
    </citation>
    <scope>NUCLEOTIDE SEQUENCE [LARGE SCALE GENOMIC DNA]</scope>
    <source>
        <strain evidence="1 2">DSM 16361</strain>
    </source>
</reference>
<keyword evidence="2" id="KW-1185">Reference proteome</keyword>
<protein>
    <submittedName>
        <fullName evidence="1">Uncharacterized protein</fullName>
    </submittedName>
</protein>
<proteinExistence type="predicted"/>
<accession>A0A238D2D1</accession>
<dbReference type="Proteomes" id="UP000214566">
    <property type="component" value="Unassembled WGS sequence"/>
</dbReference>
<evidence type="ECO:0000313" key="1">
    <source>
        <dbReference type="EMBL" id="SBP87437.1"/>
    </source>
</evidence>
<evidence type="ECO:0000313" key="2">
    <source>
        <dbReference type="Proteomes" id="UP000214566"/>
    </source>
</evidence>